<dbReference type="Gene3D" id="2.60.40.10">
    <property type="entry name" value="Immunoglobulins"/>
    <property type="match status" value="1"/>
</dbReference>
<evidence type="ECO:0000313" key="2">
    <source>
        <dbReference type="EMBL" id="KAJ3584742.1"/>
    </source>
</evidence>
<dbReference type="EMBL" id="JANIIK010000119">
    <property type="protein sequence ID" value="KAJ3584742.1"/>
    <property type="molecule type" value="Genomic_DNA"/>
</dbReference>
<organism evidence="2 3">
    <name type="scientific">Muraenolepis orangiensis</name>
    <name type="common">Patagonian moray cod</name>
    <dbReference type="NCBI Taxonomy" id="630683"/>
    <lineage>
        <taxon>Eukaryota</taxon>
        <taxon>Metazoa</taxon>
        <taxon>Chordata</taxon>
        <taxon>Craniata</taxon>
        <taxon>Vertebrata</taxon>
        <taxon>Euteleostomi</taxon>
        <taxon>Actinopterygii</taxon>
        <taxon>Neopterygii</taxon>
        <taxon>Teleostei</taxon>
        <taxon>Neoteleostei</taxon>
        <taxon>Acanthomorphata</taxon>
        <taxon>Zeiogadaria</taxon>
        <taxon>Gadariae</taxon>
        <taxon>Gadiformes</taxon>
        <taxon>Muraenolepidoidei</taxon>
        <taxon>Muraenolepididae</taxon>
        <taxon>Muraenolepis</taxon>
    </lineage>
</organism>
<evidence type="ECO:0000313" key="3">
    <source>
        <dbReference type="Proteomes" id="UP001148018"/>
    </source>
</evidence>
<dbReference type="InterPro" id="IPR013783">
    <property type="entry name" value="Ig-like_fold"/>
</dbReference>
<dbReference type="GO" id="GO:0008046">
    <property type="term" value="F:axon guidance receptor activity"/>
    <property type="evidence" value="ECO:0007669"/>
    <property type="project" value="TreeGrafter"/>
</dbReference>
<dbReference type="InterPro" id="IPR013098">
    <property type="entry name" value="Ig_I-set"/>
</dbReference>
<gene>
    <name evidence="2" type="ORF">NHX12_015237</name>
</gene>
<feature type="non-terminal residue" evidence="2">
    <location>
        <position position="290"/>
    </location>
</feature>
<dbReference type="Pfam" id="PF07679">
    <property type="entry name" value="I-set"/>
    <property type="match status" value="1"/>
</dbReference>
<dbReference type="GO" id="GO:0043025">
    <property type="term" value="C:neuronal cell body"/>
    <property type="evidence" value="ECO:0007669"/>
    <property type="project" value="TreeGrafter"/>
</dbReference>
<name>A0A9Q0I2T8_9TELE</name>
<accession>A0A9Q0I2T8</accession>
<dbReference type="GO" id="GO:0005886">
    <property type="term" value="C:plasma membrane"/>
    <property type="evidence" value="ECO:0007669"/>
    <property type="project" value="TreeGrafter"/>
</dbReference>
<feature type="domain" description="Ig-like" evidence="1">
    <location>
        <begin position="205"/>
        <end position="286"/>
    </location>
</feature>
<sequence length="290" mass="31156">MAEVVCDVISSPVPVVVWYYQDKEITEEHRSLHLRKKRTRIYCSSTMGSMMSSLALLSATCRRDVEFMGGIINVRLQGLQLLPGVPPVLSAPQQSFNATADYQESVTLTSITSGSPSPSSPGTACWSSNLLVLQPAGPSACWSFSLLVLQPAGPSACWSFSMLVLQPAGPSACWSFSLLVLQPAGPSACWSFSMLVLQPAGPSACWSFNLLVLQPAGPSACWSSNLLSQSEYTPKGQHLELSERYLLHNADGGRSTLTIRNIGQADGGAYTCKATNKAGSQEKELFLKVF</sequence>
<dbReference type="AlphaFoldDB" id="A0A9Q0I2T8"/>
<dbReference type="PANTHER" id="PTHR45080:SF29">
    <property type="entry name" value="NEURAL CELL ADHESION MOLECULE 1-LIKE ISOFORM X1"/>
    <property type="match status" value="1"/>
</dbReference>
<dbReference type="GO" id="GO:0030424">
    <property type="term" value="C:axon"/>
    <property type="evidence" value="ECO:0007669"/>
    <property type="project" value="TreeGrafter"/>
</dbReference>
<dbReference type="PROSITE" id="PS50835">
    <property type="entry name" value="IG_LIKE"/>
    <property type="match status" value="1"/>
</dbReference>
<comment type="caution">
    <text evidence="2">The sequence shown here is derived from an EMBL/GenBank/DDBJ whole genome shotgun (WGS) entry which is preliminary data.</text>
</comment>
<dbReference type="InterPro" id="IPR007110">
    <property type="entry name" value="Ig-like_dom"/>
</dbReference>
<dbReference type="PANTHER" id="PTHR45080">
    <property type="entry name" value="CONTACTIN 5"/>
    <property type="match status" value="1"/>
</dbReference>
<dbReference type="SUPFAM" id="SSF48726">
    <property type="entry name" value="Immunoglobulin"/>
    <property type="match status" value="1"/>
</dbReference>
<protein>
    <recommendedName>
        <fullName evidence="1">Ig-like domain-containing protein</fullName>
    </recommendedName>
</protein>
<evidence type="ECO:0000259" key="1">
    <source>
        <dbReference type="PROSITE" id="PS50835"/>
    </source>
</evidence>
<dbReference type="InterPro" id="IPR036179">
    <property type="entry name" value="Ig-like_dom_sf"/>
</dbReference>
<proteinExistence type="predicted"/>
<dbReference type="Proteomes" id="UP001148018">
    <property type="component" value="Unassembled WGS sequence"/>
</dbReference>
<dbReference type="InterPro" id="IPR050958">
    <property type="entry name" value="Cell_Adh-Cytoskel_Orgn"/>
</dbReference>
<dbReference type="GO" id="GO:0050808">
    <property type="term" value="P:synapse organization"/>
    <property type="evidence" value="ECO:0007669"/>
    <property type="project" value="TreeGrafter"/>
</dbReference>
<dbReference type="GO" id="GO:0007156">
    <property type="term" value="P:homophilic cell adhesion via plasma membrane adhesion molecules"/>
    <property type="evidence" value="ECO:0007669"/>
    <property type="project" value="TreeGrafter"/>
</dbReference>
<keyword evidence="3" id="KW-1185">Reference proteome</keyword>
<reference evidence="2" key="1">
    <citation type="submission" date="2022-07" db="EMBL/GenBank/DDBJ databases">
        <title>Chromosome-level genome of Muraenolepis orangiensis.</title>
        <authorList>
            <person name="Kim J."/>
        </authorList>
    </citation>
    <scope>NUCLEOTIDE SEQUENCE</scope>
    <source>
        <strain evidence="2">KU_S4_2022</strain>
        <tissue evidence="2">Muscle</tissue>
    </source>
</reference>